<keyword evidence="12" id="KW-0997">Cell inner membrane</keyword>
<keyword evidence="4 10" id="KW-0808">Transferase</keyword>
<dbReference type="EMBL" id="FWXW01000005">
    <property type="protein sequence ID" value="SMC71888.1"/>
    <property type="molecule type" value="Genomic_DNA"/>
</dbReference>
<dbReference type="GO" id="GO:0046872">
    <property type="term" value="F:metal ion binding"/>
    <property type="evidence" value="ECO:0007669"/>
    <property type="project" value="UniProtKB-UniRule"/>
</dbReference>
<proteinExistence type="inferred from homology"/>
<evidence type="ECO:0000256" key="4">
    <source>
        <dbReference type="ARBA" id="ARBA00022679"/>
    </source>
</evidence>
<feature type="binding site" evidence="11">
    <location>
        <position position="287"/>
    </location>
    <ligand>
        <name>Mg(2+)</name>
        <dbReference type="ChEBI" id="CHEBI:18420"/>
    </ligand>
</feature>
<evidence type="ECO:0000256" key="9">
    <source>
        <dbReference type="ARBA" id="ARBA00048540"/>
    </source>
</evidence>
<dbReference type="Proteomes" id="UP000192790">
    <property type="component" value="Unassembled WGS sequence"/>
</dbReference>
<feature type="chain" id="PRO_5039751441" description="FAD:protein FMN transferase" evidence="12">
    <location>
        <begin position="19"/>
        <end position="344"/>
    </location>
</feature>
<evidence type="ECO:0000313" key="13">
    <source>
        <dbReference type="EMBL" id="SMC71888.1"/>
    </source>
</evidence>
<comment type="function">
    <text evidence="12">Flavin transferase that catalyzes the transfer of the FMN moiety of FAD and its covalent binding to the hydroxyl group of a threonine residue in a target flavoprotein.</text>
</comment>
<protein>
    <recommendedName>
        <fullName evidence="2 10">FAD:protein FMN transferase</fullName>
        <ecNumber evidence="1 10">2.7.1.180</ecNumber>
    </recommendedName>
    <alternativeName>
        <fullName evidence="8 10">Flavin transferase</fullName>
    </alternativeName>
</protein>
<comment type="subcellular location">
    <subcellularLocation>
        <location evidence="12">Cell inner membrane</location>
        <topology evidence="12">Lipid-anchor</topology>
        <orientation evidence="12">Periplasmic side</orientation>
    </subcellularLocation>
</comment>
<dbReference type="InterPro" id="IPR003374">
    <property type="entry name" value="ApbE-like_sf"/>
</dbReference>
<keyword evidence="12" id="KW-0472">Membrane</keyword>
<dbReference type="AlphaFoldDB" id="A0A1W2BHI2"/>
<dbReference type="PROSITE" id="PS51257">
    <property type="entry name" value="PROKAR_LIPOPROTEIN"/>
    <property type="match status" value="1"/>
</dbReference>
<keyword evidence="12" id="KW-1003">Cell membrane</keyword>
<sequence>MKRIVRIFACAAAFLLLAGCASGEKKKAEAELYAMDTVMDLTIYATNAEEALSAAQEEIYRLDGLLSYTRSDSQVSAINRGAGGAVEVPVEVMDLVSTAVAISQRTDGAFDITVAPLVQAWGFYTGEYTVPDKEALDEILPLVGSGLIRLDPGAKTVELEKTGMSIDLGGIAKGYASDVLVEMMKDRGVSSALLALAGNISAVGTKPGGDPWRVAVRDPRDGSAYVGILSVSDLTVATSGGYERYFESGGKRYHHIIDPKTGVPADSDLTSVTVISQSGTTADALSTGLFVMGMDKALALWRASKDFEAVFVTQDDRVVVTEGIADRFEFTGQSGGYAYEIASR</sequence>
<dbReference type="GO" id="GO:0005886">
    <property type="term" value="C:plasma membrane"/>
    <property type="evidence" value="ECO:0007669"/>
    <property type="project" value="UniProtKB-SubCell"/>
</dbReference>
<reference evidence="13 14" key="1">
    <citation type="submission" date="2017-04" db="EMBL/GenBank/DDBJ databases">
        <authorList>
            <person name="Afonso C.L."/>
            <person name="Miller P.J."/>
            <person name="Scott M.A."/>
            <person name="Spackman E."/>
            <person name="Goraichik I."/>
            <person name="Dimitrov K.M."/>
            <person name="Suarez D.L."/>
            <person name="Swayne D.E."/>
        </authorList>
    </citation>
    <scope>NUCLEOTIDE SEQUENCE [LARGE SCALE GENOMIC DNA]</scope>
    <source>
        <strain evidence="13 14">DSM 12816</strain>
    </source>
</reference>
<evidence type="ECO:0000256" key="1">
    <source>
        <dbReference type="ARBA" id="ARBA00011955"/>
    </source>
</evidence>
<dbReference type="PIRSF" id="PIRSF006268">
    <property type="entry name" value="ApbE"/>
    <property type="match status" value="1"/>
</dbReference>
<dbReference type="Gene3D" id="3.10.520.10">
    <property type="entry name" value="ApbE-like domains"/>
    <property type="match status" value="1"/>
</dbReference>
<dbReference type="PANTHER" id="PTHR30040:SF2">
    <property type="entry name" value="FAD:PROTEIN FMN TRANSFERASE"/>
    <property type="match status" value="1"/>
</dbReference>
<keyword evidence="5 10" id="KW-0479">Metal-binding</keyword>
<keyword evidence="6 10" id="KW-0274">FAD</keyword>
<evidence type="ECO:0000256" key="10">
    <source>
        <dbReference type="PIRNR" id="PIRNR006268"/>
    </source>
</evidence>
<keyword evidence="12 13" id="KW-0449">Lipoprotein</keyword>
<keyword evidence="3 10" id="KW-0285">Flavoprotein</keyword>
<comment type="similarity">
    <text evidence="10 12">Belongs to the ApbE family.</text>
</comment>
<evidence type="ECO:0000256" key="6">
    <source>
        <dbReference type="ARBA" id="ARBA00022827"/>
    </source>
</evidence>
<evidence type="ECO:0000313" key="14">
    <source>
        <dbReference type="Proteomes" id="UP000192790"/>
    </source>
</evidence>
<comment type="cofactor">
    <cofactor evidence="11">
        <name>Mg(2+)</name>
        <dbReference type="ChEBI" id="CHEBI:18420"/>
    </cofactor>
    <cofactor evidence="11">
        <name>Mn(2+)</name>
        <dbReference type="ChEBI" id="CHEBI:29035"/>
    </cofactor>
    <text evidence="11">Magnesium. Can also use manganese.</text>
</comment>
<feature type="binding site" evidence="11">
    <location>
        <position position="170"/>
    </location>
    <ligand>
        <name>Mg(2+)</name>
        <dbReference type="ChEBI" id="CHEBI:18420"/>
    </ligand>
</feature>
<dbReference type="STRING" id="1122930.SAMN02745168_2177"/>
<evidence type="ECO:0000256" key="8">
    <source>
        <dbReference type="ARBA" id="ARBA00031306"/>
    </source>
</evidence>
<comment type="catalytic activity">
    <reaction evidence="9 10 12">
        <text>L-threonyl-[protein] + FAD = FMN-L-threonyl-[protein] + AMP + H(+)</text>
        <dbReference type="Rhea" id="RHEA:36847"/>
        <dbReference type="Rhea" id="RHEA-COMP:11060"/>
        <dbReference type="Rhea" id="RHEA-COMP:11061"/>
        <dbReference type="ChEBI" id="CHEBI:15378"/>
        <dbReference type="ChEBI" id="CHEBI:30013"/>
        <dbReference type="ChEBI" id="CHEBI:57692"/>
        <dbReference type="ChEBI" id="CHEBI:74257"/>
        <dbReference type="ChEBI" id="CHEBI:456215"/>
        <dbReference type="EC" id="2.7.1.180"/>
    </reaction>
</comment>
<dbReference type="Pfam" id="PF02424">
    <property type="entry name" value="ApbE"/>
    <property type="match status" value="1"/>
</dbReference>
<gene>
    <name evidence="13" type="ORF">SAMN02745168_2177</name>
</gene>
<evidence type="ECO:0000256" key="11">
    <source>
        <dbReference type="PIRSR" id="PIRSR006268-2"/>
    </source>
</evidence>
<organism evidence="13 14">
    <name type="scientific">Papillibacter cinnamivorans DSM 12816</name>
    <dbReference type="NCBI Taxonomy" id="1122930"/>
    <lineage>
        <taxon>Bacteria</taxon>
        <taxon>Bacillati</taxon>
        <taxon>Bacillota</taxon>
        <taxon>Clostridia</taxon>
        <taxon>Eubacteriales</taxon>
        <taxon>Oscillospiraceae</taxon>
        <taxon>Papillibacter</taxon>
    </lineage>
</organism>
<dbReference type="OrthoDB" id="9778595at2"/>
<keyword evidence="12" id="KW-0732">Signal</keyword>
<feature type="binding site" evidence="11">
    <location>
        <position position="283"/>
    </location>
    <ligand>
        <name>Mg(2+)</name>
        <dbReference type="ChEBI" id="CHEBI:18420"/>
    </ligand>
</feature>
<evidence type="ECO:0000256" key="5">
    <source>
        <dbReference type="ARBA" id="ARBA00022723"/>
    </source>
</evidence>
<keyword evidence="7 10" id="KW-0460">Magnesium</keyword>
<dbReference type="RefSeq" id="WP_084234846.1">
    <property type="nucleotide sequence ID" value="NZ_FWXW01000005.1"/>
</dbReference>
<dbReference type="GO" id="GO:0016740">
    <property type="term" value="F:transferase activity"/>
    <property type="evidence" value="ECO:0007669"/>
    <property type="project" value="UniProtKB-UniRule"/>
</dbReference>
<accession>A0A1W2BHI2</accession>
<name>A0A1W2BHI2_9FIRM</name>
<evidence type="ECO:0000256" key="7">
    <source>
        <dbReference type="ARBA" id="ARBA00022842"/>
    </source>
</evidence>
<evidence type="ECO:0000256" key="12">
    <source>
        <dbReference type="RuleBase" id="RU363002"/>
    </source>
</evidence>
<dbReference type="EC" id="2.7.1.180" evidence="1 10"/>
<dbReference type="InterPro" id="IPR024932">
    <property type="entry name" value="ApbE"/>
</dbReference>
<keyword evidence="14" id="KW-1185">Reference proteome</keyword>
<feature type="signal peptide" evidence="12">
    <location>
        <begin position="1"/>
        <end position="18"/>
    </location>
</feature>
<dbReference type="PANTHER" id="PTHR30040">
    <property type="entry name" value="THIAMINE BIOSYNTHESIS LIPOPROTEIN APBE"/>
    <property type="match status" value="1"/>
</dbReference>
<evidence type="ECO:0000256" key="2">
    <source>
        <dbReference type="ARBA" id="ARBA00016337"/>
    </source>
</evidence>
<dbReference type="SUPFAM" id="SSF143631">
    <property type="entry name" value="ApbE-like"/>
    <property type="match status" value="1"/>
</dbReference>
<evidence type="ECO:0000256" key="3">
    <source>
        <dbReference type="ARBA" id="ARBA00022630"/>
    </source>
</evidence>